<keyword evidence="2 5" id="KW-0378">Hydrolase</keyword>
<sequence>MLRKDFLWGGAVTAHQSEGGYTEGGKVPAVCDLTVTGKFSDFKNGIDAYHRYKEDFDLYKELGFNAYRFSLDWSRLMSDENTYNEEGFAFYDEFIDELIKRGIEPIPTLYHFEMPVFLYEKYNGFASRKVVDIFVELCKKIVDRYCHKVKYWIIFNEQNGILQKGPKMFFGAVCPEGENPITLDHQIMHNTLIAHSLINDYIHQKEGYVLGMATIVQSYPETCHPLDTLESMKAQSEAFVFLDVFARGHYNSYFLANMKLEGTMPVIEEGDFEILKKGKTDALAISYYMSTISHYGEDSLTNVEDVVIKKNPYLEMSEFGWTIDPIGLRITLRQLYDRYEMPIYIVENGYGYDDQLVDGVINDDYRIDYMRKHIEEMKKAVEEGVDCRGYLSWGPIDILSSRAQMKKRYGFVYVNRDNDDLKDMRRIKKKSFEWYKNVISSNGEVL</sequence>
<evidence type="ECO:0000313" key="8">
    <source>
        <dbReference type="Proteomes" id="UP001197492"/>
    </source>
</evidence>
<dbReference type="RefSeq" id="WP_217747885.1">
    <property type="nucleotide sequence ID" value="NZ_JAHOEB010000049.1"/>
</dbReference>
<dbReference type="GO" id="GO:0005829">
    <property type="term" value="C:cytosol"/>
    <property type="evidence" value="ECO:0007669"/>
    <property type="project" value="TreeGrafter"/>
</dbReference>
<dbReference type="EMBL" id="JAHOEL010000047">
    <property type="protein sequence ID" value="MBV3393126.1"/>
    <property type="molecule type" value="Genomic_DNA"/>
</dbReference>
<comment type="similarity">
    <text evidence="1 4">Belongs to the glycosyl hydrolase 1 family.</text>
</comment>
<keyword evidence="3" id="KW-0326">Glycosidase</keyword>
<proteinExistence type="inferred from homology"/>
<dbReference type="PANTHER" id="PTHR10353">
    <property type="entry name" value="GLYCOSYL HYDROLASE"/>
    <property type="match status" value="1"/>
</dbReference>
<dbReference type="AlphaFoldDB" id="A0AAW4MS20"/>
<keyword evidence="8" id="KW-1185">Reference proteome</keyword>
<evidence type="ECO:0000313" key="7">
    <source>
        <dbReference type="Proteomes" id="UP001196408"/>
    </source>
</evidence>
<dbReference type="EMBL" id="JAHOEF010000049">
    <property type="protein sequence ID" value="MBV3383116.1"/>
    <property type="molecule type" value="Genomic_DNA"/>
</dbReference>
<dbReference type="GO" id="GO:0008422">
    <property type="term" value="F:beta-glucosidase activity"/>
    <property type="evidence" value="ECO:0007669"/>
    <property type="project" value="TreeGrafter"/>
</dbReference>
<dbReference type="Proteomes" id="UP001196408">
    <property type="component" value="Unassembled WGS sequence"/>
</dbReference>
<reference evidence="5 8" key="1">
    <citation type="submission" date="2021-06" db="EMBL/GenBank/DDBJ databases">
        <title>Collection of gut derived symbiotic bacterial strains cultured from healthy donors.</title>
        <authorList>
            <person name="Lin H."/>
            <person name="Littmann E."/>
            <person name="Pamer E.G."/>
        </authorList>
    </citation>
    <scope>NUCLEOTIDE SEQUENCE</scope>
    <source>
        <strain evidence="6 8">MSK.21.70</strain>
        <strain evidence="5">MSK.21.82</strain>
    </source>
</reference>
<organism evidence="5 7">
    <name type="scientific">Catenibacterium mitsuokai</name>
    <dbReference type="NCBI Taxonomy" id="100886"/>
    <lineage>
        <taxon>Bacteria</taxon>
        <taxon>Bacillati</taxon>
        <taxon>Bacillota</taxon>
        <taxon>Erysipelotrichia</taxon>
        <taxon>Erysipelotrichales</taxon>
        <taxon>Coprobacillaceae</taxon>
        <taxon>Catenibacterium</taxon>
    </lineage>
</organism>
<protein>
    <submittedName>
        <fullName evidence="5">Glycoside hydrolase family 1 protein</fullName>
    </submittedName>
</protein>
<dbReference type="PANTHER" id="PTHR10353:SF122">
    <property type="entry name" value="6-PHOSPHO-BETA-GLUCOSIDASE ASCB-RELATED"/>
    <property type="match status" value="1"/>
</dbReference>
<evidence type="ECO:0000313" key="6">
    <source>
        <dbReference type="EMBL" id="MBV3393126.1"/>
    </source>
</evidence>
<dbReference type="InterPro" id="IPR001360">
    <property type="entry name" value="Glyco_hydro_1"/>
</dbReference>
<evidence type="ECO:0000256" key="3">
    <source>
        <dbReference type="ARBA" id="ARBA00023295"/>
    </source>
</evidence>
<dbReference type="FunFam" id="3.20.20.80:FF:000004">
    <property type="entry name" value="Beta-glucosidase 6-phospho-beta-glucosidase"/>
    <property type="match status" value="1"/>
</dbReference>
<dbReference type="InterPro" id="IPR033132">
    <property type="entry name" value="GH_1_N_CS"/>
</dbReference>
<name>A0AAW4MS20_9FIRM</name>
<dbReference type="Proteomes" id="UP001197492">
    <property type="component" value="Unassembled WGS sequence"/>
</dbReference>
<dbReference type="GO" id="GO:0016052">
    <property type="term" value="P:carbohydrate catabolic process"/>
    <property type="evidence" value="ECO:0007669"/>
    <property type="project" value="TreeGrafter"/>
</dbReference>
<evidence type="ECO:0000256" key="1">
    <source>
        <dbReference type="ARBA" id="ARBA00010838"/>
    </source>
</evidence>
<evidence type="ECO:0000313" key="5">
    <source>
        <dbReference type="EMBL" id="MBV3383116.1"/>
    </source>
</evidence>
<comment type="caution">
    <text evidence="5">The sequence shown here is derived from an EMBL/GenBank/DDBJ whole genome shotgun (WGS) entry which is preliminary data.</text>
</comment>
<evidence type="ECO:0000256" key="2">
    <source>
        <dbReference type="ARBA" id="ARBA00022801"/>
    </source>
</evidence>
<dbReference type="Pfam" id="PF00232">
    <property type="entry name" value="Glyco_hydro_1"/>
    <property type="match status" value="1"/>
</dbReference>
<accession>A0AAW4MS20</accession>
<evidence type="ECO:0000256" key="4">
    <source>
        <dbReference type="RuleBase" id="RU003690"/>
    </source>
</evidence>
<dbReference type="PROSITE" id="PS00653">
    <property type="entry name" value="GLYCOSYL_HYDROL_F1_2"/>
    <property type="match status" value="1"/>
</dbReference>
<gene>
    <name evidence="5" type="ORF">KSV97_07775</name>
    <name evidence="6" type="ORF">KSW06_07650</name>
</gene>